<evidence type="ECO:0000313" key="1">
    <source>
        <dbReference type="EMBL" id="MBA4453559.1"/>
    </source>
</evidence>
<dbReference type="EMBL" id="JACENC010000053">
    <property type="protein sequence ID" value="MBA4453559.1"/>
    <property type="molecule type" value="Genomic_DNA"/>
</dbReference>
<accession>A0AC60W1X8</accession>
<name>A0AC60W1X8_9ARCH</name>
<proteinExistence type="predicted"/>
<organism evidence="1 2">
    <name type="scientific">Candidatus Nitrosomaritimum aestuariumsis</name>
    <dbReference type="NCBI Taxonomy" id="3342354"/>
    <lineage>
        <taxon>Archaea</taxon>
        <taxon>Nitrososphaerota</taxon>
        <taxon>Nitrososphaeria</taxon>
        <taxon>Nitrosopumilales</taxon>
        <taxon>Nitrosopumilaceae</taxon>
        <taxon>Candidatus Nitrosomaritimum</taxon>
    </lineage>
</organism>
<protein>
    <submittedName>
        <fullName evidence="1">NUDIX domain-containing protein</fullName>
    </submittedName>
</protein>
<gene>
    <name evidence="1" type="ORF">H2B05_01265</name>
</gene>
<comment type="caution">
    <text evidence="1">The sequence shown here is derived from an EMBL/GenBank/DDBJ whole genome shotgun (WGS) entry which is preliminary data.</text>
</comment>
<reference evidence="1 2" key="1">
    <citation type="journal article" date="2020" name="Appl. Environ. Microbiol.">
        <title>Genomic Characteristics of a Novel Species of Ammonia-Oxidizing Archaea from the Jiulong River Estuary.</title>
        <authorList>
            <person name="Zou D."/>
            <person name="Wan R."/>
            <person name="Han L."/>
            <person name="Xu M.N."/>
            <person name="Liu Y."/>
            <person name="Liu H."/>
            <person name="Kao S.J."/>
            <person name="Li M."/>
        </authorList>
    </citation>
    <scope>NUCLEOTIDE SEQUENCE [LARGE SCALE GENOMIC DNA]</scope>
    <source>
        <strain evidence="1">W2bin3</strain>
    </source>
</reference>
<evidence type="ECO:0000313" key="2">
    <source>
        <dbReference type="Proteomes" id="UP000526786"/>
    </source>
</evidence>
<dbReference type="Proteomes" id="UP000526786">
    <property type="component" value="Unassembled WGS sequence"/>
</dbReference>
<sequence>MRSTRIVTSFIKDNDKFLILKRSNKVKTMKGLWAGISGIIENNEEPLNRAKIEIFEELGITEDKIKFLKSASKMKVHSPQYENHEWEIFPFLFESNNPTIKLNWENSEYKWITVDEMKNYETVPSIDKVLLSLL</sequence>